<keyword evidence="1" id="KW-0479">Metal-binding</keyword>
<dbReference type="SUPFAM" id="SSF88713">
    <property type="entry name" value="Glycoside hydrolase/deacetylase"/>
    <property type="match status" value="1"/>
</dbReference>
<name>A0A1I6UBE0_9BACL</name>
<evidence type="ECO:0000256" key="1">
    <source>
        <dbReference type="ARBA" id="ARBA00022723"/>
    </source>
</evidence>
<gene>
    <name evidence="6" type="ORF">SAMN05444972_11519</name>
</gene>
<dbReference type="OrthoDB" id="9812065at2"/>
<keyword evidence="2" id="KW-0378">Hydrolase</keyword>
<dbReference type="GO" id="GO:0016810">
    <property type="term" value="F:hydrolase activity, acting on carbon-nitrogen (but not peptide) bonds"/>
    <property type="evidence" value="ECO:0007669"/>
    <property type="project" value="InterPro"/>
</dbReference>
<feature type="transmembrane region" description="Helical" evidence="4">
    <location>
        <begin position="39"/>
        <end position="56"/>
    </location>
</feature>
<feature type="domain" description="NodB homology" evidence="5">
    <location>
        <begin position="158"/>
        <end position="337"/>
    </location>
</feature>
<keyword evidence="4" id="KW-0812">Transmembrane</keyword>
<dbReference type="PANTHER" id="PTHR10587:SF133">
    <property type="entry name" value="CHITIN DEACETYLASE 1-RELATED"/>
    <property type="match status" value="1"/>
</dbReference>
<evidence type="ECO:0000256" key="3">
    <source>
        <dbReference type="SAM" id="MobiDB-lite"/>
    </source>
</evidence>
<keyword evidence="7" id="KW-1185">Reference proteome</keyword>
<evidence type="ECO:0000256" key="4">
    <source>
        <dbReference type="SAM" id="Phobius"/>
    </source>
</evidence>
<dbReference type="PROSITE" id="PS51677">
    <property type="entry name" value="NODB"/>
    <property type="match status" value="1"/>
</dbReference>
<evidence type="ECO:0000313" key="7">
    <source>
        <dbReference type="Proteomes" id="UP000198660"/>
    </source>
</evidence>
<dbReference type="InterPro" id="IPR011330">
    <property type="entry name" value="Glyco_hydro/deAcase_b/a-brl"/>
</dbReference>
<reference evidence="7" key="1">
    <citation type="submission" date="2016-10" db="EMBL/GenBank/DDBJ databases">
        <authorList>
            <person name="Varghese N."/>
            <person name="Submissions S."/>
        </authorList>
    </citation>
    <scope>NUCLEOTIDE SEQUENCE [LARGE SCALE GENOMIC DNA]</scope>
    <source>
        <strain evidence="7">DSM 45789</strain>
    </source>
</reference>
<organism evidence="6 7">
    <name type="scientific">Marininema halotolerans</name>
    <dbReference type="NCBI Taxonomy" id="1155944"/>
    <lineage>
        <taxon>Bacteria</taxon>
        <taxon>Bacillati</taxon>
        <taxon>Bacillota</taxon>
        <taxon>Bacilli</taxon>
        <taxon>Bacillales</taxon>
        <taxon>Thermoactinomycetaceae</taxon>
        <taxon>Marininema</taxon>
    </lineage>
</organism>
<dbReference type="PANTHER" id="PTHR10587">
    <property type="entry name" value="GLYCOSYL TRANSFERASE-RELATED"/>
    <property type="match status" value="1"/>
</dbReference>
<dbReference type="GO" id="GO:0046872">
    <property type="term" value="F:metal ion binding"/>
    <property type="evidence" value="ECO:0007669"/>
    <property type="project" value="UniProtKB-KW"/>
</dbReference>
<accession>A0A1I6UBE0</accession>
<proteinExistence type="predicted"/>
<feature type="compositionally biased region" description="Polar residues" evidence="3">
    <location>
        <begin position="70"/>
        <end position="81"/>
    </location>
</feature>
<dbReference type="GO" id="GO:0016020">
    <property type="term" value="C:membrane"/>
    <property type="evidence" value="ECO:0007669"/>
    <property type="project" value="TreeGrafter"/>
</dbReference>
<protein>
    <submittedName>
        <fullName evidence="6">Peptidoglycan/xylan/chitin deacetylase, PgdA/CDA1 family</fullName>
    </submittedName>
</protein>
<feature type="compositionally biased region" description="Basic and acidic residues" evidence="3">
    <location>
        <begin position="97"/>
        <end position="141"/>
    </location>
</feature>
<keyword evidence="4" id="KW-1133">Transmembrane helix</keyword>
<dbReference type="Proteomes" id="UP000198660">
    <property type="component" value="Unassembled WGS sequence"/>
</dbReference>
<dbReference type="CDD" id="cd10917">
    <property type="entry name" value="CE4_NodB_like_6s_7s"/>
    <property type="match status" value="1"/>
</dbReference>
<feature type="transmembrane region" description="Helical" evidence="4">
    <location>
        <begin position="6"/>
        <end position="27"/>
    </location>
</feature>
<dbReference type="AlphaFoldDB" id="A0A1I6UBE0"/>
<keyword evidence="4" id="KW-0472">Membrane</keyword>
<evidence type="ECO:0000313" key="6">
    <source>
        <dbReference type="EMBL" id="SFS98721.1"/>
    </source>
</evidence>
<sequence length="350" mass="39880">MRGDTYVTLKYMNILFVLHYLYCGIILFPEESERMNRKLWGFSLFLVIFIGVIWMWNGSTDAQEEKSAFSPKSSEQKQAPSQPIEKKRGQASSKPVEQPEEKPKKTPPEKKETQEPAKDKQQPSDKADSPDDPDQVDHSNDRSASTPRVVYQGPSTSKQVAITFDDGPDGKYTPQILDILQQKQVAATFFVIGQEVRKHPAVAKRIVNENHIIANHTWDHSYLPKLSESRIIGELNRNYREVYKTTGKKMSLMRPPYGATKGIEKNLYQQGYQIINWDIDSRDWTMPSPVTIQQKVFAHVKSGSIILLHSGGGDRSRTVRALPGLIDKLRNQGYQFTTVDRLIGVSPYRE</sequence>
<dbReference type="EMBL" id="FPAA01000015">
    <property type="protein sequence ID" value="SFS98721.1"/>
    <property type="molecule type" value="Genomic_DNA"/>
</dbReference>
<dbReference type="Gene3D" id="3.20.20.370">
    <property type="entry name" value="Glycoside hydrolase/deacetylase"/>
    <property type="match status" value="1"/>
</dbReference>
<evidence type="ECO:0000256" key="2">
    <source>
        <dbReference type="ARBA" id="ARBA00022801"/>
    </source>
</evidence>
<dbReference type="InterPro" id="IPR050248">
    <property type="entry name" value="Polysacc_deacetylase_ArnD"/>
</dbReference>
<feature type="region of interest" description="Disordered" evidence="3">
    <location>
        <begin position="65"/>
        <end position="157"/>
    </location>
</feature>
<dbReference type="GO" id="GO:0005975">
    <property type="term" value="P:carbohydrate metabolic process"/>
    <property type="evidence" value="ECO:0007669"/>
    <property type="project" value="InterPro"/>
</dbReference>
<evidence type="ECO:0000259" key="5">
    <source>
        <dbReference type="PROSITE" id="PS51677"/>
    </source>
</evidence>
<dbReference type="Pfam" id="PF01522">
    <property type="entry name" value="Polysacc_deac_1"/>
    <property type="match status" value="1"/>
</dbReference>
<dbReference type="InterPro" id="IPR002509">
    <property type="entry name" value="NODB_dom"/>
</dbReference>